<reference evidence="9 10" key="1">
    <citation type="submission" date="2017-09" db="EMBL/GenBank/DDBJ databases">
        <title>Depth-based differentiation of microbial function through sediment-hosted aquifers and enrichment of novel symbionts in the deep terrestrial subsurface.</title>
        <authorList>
            <person name="Probst A.J."/>
            <person name="Ladd B."/>
            <person name="Jarett J.K."/>
            <person name="Geller-Mcgrath D.E."/>
            <person name="Sieber C.M."/>
            <person name="Emerson J.B."/>
            <person name="Anantharaman K."/>
            <person name="Thomas B.C."/>
            <person name="Malmstrom R."/>
            <person name="Stieglmeier M."/>
            <person name="Klingl A."/>
            <person name="Woyke T."/>
            <person name="Ryan C.M."/>
            <person name="Banfield J.F."/>
        </authorList>
    </citation>
    <scope>NUCLEOTIDE SEQUENCE [LARGE SCALE GENOMIC DNA]</scope>
    <source>
        <strain evidence="9">CG23_combo_of_CG06-09_8_20_14_all_39_39</strain>
    </source>
</reference>
<dbReference type="Gene3D" id="3.30.930.10">
    <property type="entry name" value="Bira Bifunctional Protein, Domain 2"/>
    <property type="match status" value="1"/>
</dbReference>
<feature type="compositionally biased region" description="Basic and acidic residues" evidence="7">
    <location>
        <begin position="510"/>
        <end position="519"/>
    </location>
</feature>
<dbReference type="EMBL" id="PCRX01000010">
    <property type="protein sequence ID" value="PIP29150.1"/>
    <property type="molecule type" value="Genomic_DNA"/>
</dbReference>
<protein>
    <recommendedName>
        <fullName evidence="5">Histidine--tRNA ligase</fullName>
        <ecNumber evidence="5">6.1.1.21</ecNumber>
    </recommendedName>
    <alternativeName>
        <fullName evidence="5">Histidyl-tRNA synthetase</fullName>
        <shortName evidence="5">HisRS</shortName>
    </alternativeName>
</protein>
<comment type="subcellular location">
    <subcellularLocation>
        <location evidence="5">Cytoplasm</location>
    </subcellularLocation>
</comment>
<feature type="domain" description="Aminoacyl-transfer RNA synthetases class-II family profile" evidence="8">
    <location>
        <begin position="36"/>
        <end position="332"/>
    </location>
</feature>
<evidence type="ECO:0000256" key="5">
    <source>
        <dbReference type="HAMAP-Rule" id="MF_00127"/>
    </source>
</evidence>
<dbReference type="InterPro" id="IPR041715">
    <property type="entry name" value="HisRS-like_core"/>
</dbReference>
<dbReference type="InterPro" id="IPR015807">
    <property type="entry name" value="His-tRNA-ligase"/>
</dbReference>
<keyword evidence="5" id="KW-0648">Protein biosynthesis</keyword>
<dbReference type="Gene3D" id="3.40.50.800">
    <property type="entry name" value="Anticodon-binding domain"/>
    <property type="match status" value="1"/>
</dbReference>
<dbReference type="Pfam" id="PF03129">
    <property type="entry name" value="HGTP_anticodon"/>
    <property type="match status" value="1"/>
</dbReference>
<dbReference type="InterPro" id="IPR045864">
    <property type="entry name" value="aa-tRNA-synth_II/BPL/LPL"/>
</dbReference>
<dbReference type="NCBIfam" id="TIGR00442">
    <property type="entry name" value="hisS"/>
    <property type="match status" value="1"/>
</dbReference>
<dbReference type="AlphaFoldDB" id="A0A2G9Z968"/>
<evidence type="ECO:0000256" key="4">
    <source>
        <dbReference type="ARBA" id="ARBA00047639"/>
    </source>
</evidence>
<comment type="similarity">
    <text evidence="1 5">Belongs to the class-II aminoacyl-tRNA synthetase family.</text>
</comment>
<dbReference type="PROSITE" id="PS50862">
    <property type="entry name" value="AA_TRNA_LIGASE_II"/>
    <property type="match status" value="1"/>
</dbReference>
<dbReference type="GO" id="GO:0005737">
    <property type="term" value="C:cytoplasm"/>
    <property type="evidence" value="ECO:0007669"/>
    <property type="project" value="UniProtKB-SubCell"/>
</dbReference>
<dbReference type="SUPFAM" id="SSF55681">
    <property type="entry name" value="Class II aaRS and biotin synthetases"/>
    <property type="match status" value="1"/>
</dbReference>
<dbReference type="CDD" id="cd00773">
    <property type="entry name" value="HisRS-like_core"/>
    <property type="match status" value="1"/>
</dbReference>
<feature type="binding site" evidence="6">
    <location>
        <position position="136"/>
    </location>
    <ligand>
        <name>L-histidine</name>
        <dbReference type="ChEBI" id="CHEBI:57595"/>
    </ligand>
</feature>
<feature type="binding site" evidence="6">
    <location>
        <position position="132"/>
    </location>
    <ligand>
        <name>L-histidine</name>
        <dbReference type="ChEBI" id="CHEBI:57595"/>
    </ligand>
</feature>
<keyword evidence="5" id="KW-0067">ATP-binding</keyword>
<feature type="binding site" evidence="6">
    <location>
        <begin position="87"/>
        <end position="89"/>
    </location>
    <ligand>
        <name>L-histidine</name>
        <dbReference type="ChEBI" id="CHEBI:57595"/>
    </ligand>
</feature>
<feature type="binding site" evidence="6">
    <location>
        <position position="118"/>
    </location>
    <ligand>
        <name>L-histidine</name>
        <dbReference type="ChEBI" id="CHEBI:57595"/>
    </ligand>
</feature>
<dbReference type="GO" id="GO:0006427">
    <property type="term" value="P:histidyl-tRNA aminoacylation"/>
    <property type="evidence" value="ECO:0007669"/>
    <property type="project" value="UniProtKB-UniRule"/>
</dbReference>
<dbReference type="InterPro" id="IPR036621">
    <property type="entry name" value="Anticodon-bd_dom_sf"/>
</dbReference>
<dbReference type="PANTHER" id="PTHR43707:SF1">
    <property type="entry name" value="HISTIDINE--TRNA LIGASE, MITOCHONDRIAL-RELATED"/>
    <property type="match status" value="1"/>
</dbReference>
<gene>
    <name evidence="5" type="primary">hisS</name>
    <name evidence="9" type="ORF">COX28_00605</name>
</gene>
<feature type="binding site" evidence="6">
    <location>
        <begin position="268"/>
        <end position="269"/>
    </location>
    <ligand>
        <name>L-histidine</name>
        <dbReference type="ChEBI" id="CHEBI:57595"/>
    </ligand>
</feature>
<organism evidence="9 10">
    <name type="scientific">Candidatus Kuenenbacteria bacterium CG23_combo_of_CG06-09_8_20_14_all_39_39</name>
    <dbReference type="NCBI Taxonomy" id="1974623"/>
    <lineage>
        <taxon>Bacteria</taxon>
        <taxon>Candidatus Kueneniibacteriota</taxon>
    </lineage>
</organism>
<dbReference type="PIRSF" id="PIRSF001549">
    <property type="entry name" value="His-tRNA_synth"/>
    <property type="match status" value="1"/>
</dbReference>
<dbReference type="InterPro" id="IPR004516">
    <property type="entry name" value="HisRS/HisZ"/>
</dbReference>
<name>A0A2G9Z968_9BACT</name>
<keyword evidence="5 9" id="KW-0436">Ligase</keyword>
<feature type="binding site" evidence="6">
    <location>
        <position position="264"/>
    </location>
    <ligand>
        <name>L-histidine</name>
        <dbReference type="ChEBI" id="CHEBI:57595"/>
    </ligand>
</feature>
<evidence type="ECO:0000256" key="7">
    <source>
        <dbReference type="SAM" id="MobiDB-lite"/>
    </source>
</evidence>
<comment type="catalytic activity">
    <reaction evidence="4 5">
        <text>tRNA(His) + L-histidine + ATP = L-histidyl-tRNA(His) + AMP + diphosphate + H(+)</text>
        <dbReference type="Rhea" id="RHEA:17313"/>
        <dbReference type="Rhea" id="RHEA-COMP:9665"/>
        <dbReference type="Rhea" id="RHEA-COMP:9689"/>
        <dbReference type="ChEBI" id="CHEBI:15378"/>
        <dbReference type="ChEBI" id="CHEBI:30616"/>
        <dbReference type="ChEBI" id="CHEBI:33019"/>
        <dbReference type="ChEBI" id="CHEBI:57595"/>
        <dbReference type="ChEBI" id="CHEBI:78442"/>
        <dbReference type="ChEBI" id="CHEBI:78527"/>
        <dbReference type="ChEBI" id="CHEBI:456215"/>
        <dbReference type="EC" id="6.1.1.21"/>
    </reaction>
</comment>
<evidence type="ECO:0000256" key="1">
    <source>
        <dbReference type="ARBA" id="ARBA00008226"/>
    </source>
</evidence>
<dbReference type="SUPFAM" id="SSF52954">
    <property type="entry name" value="Class II aaRS ABD-related"/>
    <property type="match status" value="1"/>
</dbReference>
<dbReference type="InterPro" id="IPR006195">
    <property type="entry name" value="aa-tRNA-synth_II"/>
</dbReference>
<evidence type="ECO:0000259" key="8">
    <source>
        <dbReference type="PROSITE" id="PS50862"/>
    </source>
</evidence>
<evidence type="ECO:0000313" key="9">
    <source>
        <dbReference type="EMBL" id="PIP29150.1"/>
    </source>
</evidence>
<comment type="caution">
    <text evidence="9">The sequence shown here is derived from an EMBL/GenBank/DDBJ whole genome shotgun (WGS) entry which is preliminary data.</text>
</comment>
<feature type="region of interest" description="Disordered" evidence="7">
    <location>
        <begin position="495"/>
        <end position="519"/>
    </location>
</feature>
<dbReference type="Pfam" id="PF13393">
    <property type="entry name" value="tRNA-synt_His"/>
    <property type="match status" value="1"/>
</dbReference>
<accession>A0A2G9Z968</accession>
<evidence type="ECO:0000313" key="10">
    <source>
        <dbReference type="Proteomes" id="UP000231235"/>
    </source>
</evidence>
<comment type="subunit">
    <text evidence="5">Homodimer.</text>
</comment>
<dbReference type="GO" id="GO:0005524">
    <property type="term" value="F:ATP binding"/>
    <property type="evidence" value="ECO:0007669"/>
    <property type="project" value="UniProtKB-UniRule"/>
</dbReference>
<dbReference type="EC" id="6.1.1.21" evidence="5"/>
<proteinExistence type="inferred from homology"/>
<dbReference type="PANTHER" id="PTHR43707">
    <property type="entry name" value="HISTIDYL-TRNA SYNTHETASE"/>
    <property type="match status" value="1"/>
</dbReference>
<dbReference type="HAMAP" id="MF_00127">
    <property type="entry name" value="His_tRNA_synth"/>
    <property type="match status" value="1"/>
</dbReference>
<dbReference type="Proteomes" id="UP000231235">
    <property type="component" value="Unassembled WGS sequence"/>
</dbReference>
<keyword evidence="5" id="KW-0963">Cytoplasm</keyword>
<keyword evidence="3 5" id="KW-0030">Aminoacyl-tRNA synthetase</keyword>
<evidence type="ECO:0000256" key="3">
    <source>
        <dbReference type="ARBA" id="ARBA00023146"/>
    </source>
</evidence>
<evidence type="ECO:0000256" key="2">
    <source>
        <dbReference type="ARBA" id="ARBA00022741"/>
    </source>
</evidence>
<keyword evidence="2 5" id="KW-0547">Nucleotide-binding</keyword>
<sequence>MPRPSNKPIQLLKGFKDILPEHQDYWEFFTNKAKVLMDAYGFKKIDVPILEQTNLYIKGTGKHTDIIEKELYSFEDKSGDNISLRPEFTPGIARAYIEHGMLNKIQPIKLYSLGPVFRHDNPQSGRFRQFHQLNLEAIGSDSPVVDAELIIIAYKLLQSLGLAVTVHLNSIGCLECRAEYITRLKQFLQNSGRKKELCDSCKERYFKNPLRILDCKEISCQEVLADAPQIVDYLDEECKKHFMTVLDYLDDLEIKYNLNVKLVRGLDYYTRTTFEIYLADEDTSKSQGSLAGGGRYDGLIEIIGGRPTPAIGFAVGIERVISKLREQQITVPAIDQIDVFVAQLGVEARKECFKLYQKLTDAGVKVAEAFSKDSLKSQMEKADQLGAKIVLILGQKELMDKTIIIRDMQSGIQEIVNYDKTVEQVKKKIDPVLSEVKSYRIEVKDNLAENSEQFSEKKQGALKQPKKNKDFKSSLDLADDDLLKDDIVDIEDKKEDYLIEPVEGEDQPEESNKEPIDDF</sequence>
<feature type="region of interest" description="Disordered" evidence="7">
    <location>
        <begin position="450"/>
        <end position="472"/>
    </location>
</feature>
<evidence type="ECO:0000256" key="6">
    <source>
        <dbReference type="PIRSR" id="PIRSR001549-1"/>
    </source>
</evidence>
<dbReference type="InterPro" id="IPR004154">
    <property type="entry name" value="Anticodon-bd"/>
</dbReference>
<dbReference type="GO" id="GO:0004821">
    <property type="term" value="F:histidine-tRNA ligase activity"/>
    <property type="evidence" value="ECO:0007669"/>
    <property type="project" value="UniProtKB-UniRule"/>
</dbReference>